<evidence type="ECO:0000256" key="7">
    <source>
        <dbReference type="ARBA" id="ARBA00023015"/>
    </source>
</evidence>
<dbReference type="PANTHER" id="PTHR12695:SF2">
    <property type="entry name" value="GENERAL TRANSCRIPTION FACTOR IIH SUBUNIT 2-RELATED"/>
    <property type="match status" value="1"/>
</dbReference>
<dbReference type="InterPro" id="IPR004595">
    <property type="entry name" value="TFIIH_C1-like_dom"/>
</dbReference>
<dbReference type="PROSITE" id="PS00028">
    <property type="entry name" value="ZINC_FINGER_C2H2_1"/>
    <property type="match status" value="1"/>
</dbReference>
<dbReference type="EMBL" id="JARBDR010000141">
    <property type="protein sequence ID" value="KAJ8320994.1"/>
    <property type="molecule type" value="Genomic_DNA"/>
</dbReference>
<dbReference type="InterPro" id="IPR002035">
    <property type="entry name" value="VWF_A"/>
</dbReference>
<dbReference type="InterPro" id="IPR046349">
    <property type="entry name" value="C1-like_sf"/>
</dbReference>
<evidence type="ECO:0000313" key="15">
    <source>
        <dbReference type="EMBL" id="KAJ8320994.1"/>
    </source>
</evidence>
<evidence type="ECO:0000256" key="12">
    <source>
        <dbReference type="PROSITE-ProRule" id="PRU00042"/>
    </source>
</evidence>
<dbReference type="InterPro" id="IPR013087">
    <property type="entry name" value="Znf_C2H2_type"/>
</dbReference>
<evidence type="ECO:0000259" key="14">
    <source>
        <dbReference type="PROSITE" id="PS50234"/>
    </source>
</evidence>
<keyword evidence="10 11" id="KW-0539">Nucleus</keyword>
<evidence type="ECO:0000256" key="1">
    <source>
        <dbReference type="ARBA" id="ARBA00004123"/>
    </source>
</evidence>
<dbReference type="PROSITE" id="PS50157">
    <property type="entry name" value="ZINC_FINGER_C2H2_2"/>
    <property type="match status" value="1"/>
</dbReference>
<dbReference type="Pfam" id="PF07975">
    <property type="entry name" value="C1_4"/>
    <property type="match status" value="1"/>
</dbReference>
<keyword evidence="3 11" id="KW-0479">Metal-binding</keyword>
<evidence type="ECO:0000256" key="2">
    <source>
        <dbReference type="ARBA" id="ARBA00006092"/>
    </source>
</evidence>
<dbReference type="InterPro" id="IPR036465">
    <property type="entry name" value="vWFA_dom_sf"/>
</dbReference>
<keyword evidence="6 11" id="KW-0862">Zinc</keyword>
<comment type="subcellular location">
    <subcellularLocation>
        <location evidence="1 11">Nucleus</location>
    </subcellularLocation>
</comment>
<dbReference type="InterPro" id="IPR012170">
    <property type="entry name" value="TFIIH_SSL1/p44"/>
</dbReference>
<dbReference type="Gene3D" id="3.40.50.410">
    <property type="entry name" value="von Willebrand factor, type A domain"/>
    <property type="match status" value="1"/>
</dbReference>
<evidence type="ECO:0000256" key="9">
    <source>
        <dbReference type="ARBA" id="ARBA00023204"/>
    </source>
</evidence>
<comment type="caution">
    <text evidence="15">The sequence shown here is derived from an EMBL/GenBank/DDBJ whole genome shotgun (WGS) entry which is preliminary data.</text>
</comment>
<comment type="similarity">
    <text evidence="2 11">Belongs to the GTF2H2 family.</text>
</comment>
<dbReference type="PIRSF" id="PIRSF015919">
    <property type="entry name" value="TFIIH_SSL1"/>
    <property type="match status" value="1"/>
</dbReference>
<name>A0ABQ9FUQ9_TEGGR</name>
<sequence length="403" mass="45613">MIMADEEEKGYRWETEYEKTWEALQEDDEGSLQQSVDDIIHKAKRRRLLEKIGNVRLGMMRHLFLIIDMSESMSDQDLKPTRLVSTLKLLEHFVEEYFDQNPISQLGIITTRNKRAEKVAELGGNPRRHISTLHSLTDKVCQGEPSLQNSLELALQTLRHMPSHASREVLILFGSLTSCDPGDIINTINTLKEHNVRCSVIGLAAEIRVCKKLCHDTGGRYGVILDESHYKDLLNQHITPPPALSNTESSLIRMGFPHHQMNADKEKSEKPSLCMCHLDSKTNQGFSNSGYFCPQCKSKYCELPIECKACGLTLVSAPHLARSYHHLFPLDTFREVPISDTESNICYSCQLLVQEQNMYVCDKCKKEFCIDCDLFIHETLHSCPGCASSRATQQLTQVAAISG</sequence>
<dbReference type="Pfam" id="PF04056">
    <property type="entry name" value="Ssl1"/>
    <property type="match status" value="1"/>
</dbReference>
<evidence type="ECO:0000256" key="8">
    <source>
        <dbReference type="ARBA" id="ARBA00023163"/>
    </source>
</evidence>
<keyword evidence="16" id="KW-1185">Reference proteome</keyword>
<dbReference type="NCBIfam" id="TIGR00622">
    <property type="entry name" value="ssl1"/>
    <property type="match status" value="1"/>
</dbReference>
<protein>
    <recommendedName>
        <fullName evidence="11">General transcription factor IIH subunit</fullName>
    </recommendedName>
</protein>
<dbReference type="Gene3D" id="3.30.40.10">
    <property type="entry name" value="Zinc/RING finger domain, C3HC4 (zinc finger)"/>
    <property type="match status" value="1"/>
</dbReference>
<dbReference type="PROSITE" id="PS50234">
    <property type="entry name" value="VWFA"/>
    <property type="match status" value="1"/>
</dbReference>
<reference evidence="15 16" key="1">
    <citation type="submission" date="2022-12" db="EMBL/GenBank/DDBJ databases">
        <title>Chromosome-level genome of Tegillarca granosa.</title>
        <authorList>
            <person name="Kim J."/>
        </authorList>
    </citation>
    <scope>NUCLEOTIDE SEQUENCE [LARGE SCALE GENOMIC DNA]</scope>
    <source>
        <strain evidence="15">Teg-2019</strain>
        <tissue evidence="15">Adductor muscle</tissue>
    </source>
</reference>
<dbReference type="SMART" id="SM00327">
    <property type="entry name" value="VWA"/>
    <property type="match status" value="1"/>
</dbReference>
<keyword evidence="8 11" id="KW-0804">Transcription</keyword>
<keyword evidence="4" id="KW-0227">DNA damage</keyword>
<evidence type="ECO:0000256" key="11">
    <source>
        <dbReference type="PIRNR" id="PIRNR015919"/>
    </source>
</evidence>
<feature type="domain" description="C2H2-type" evidence="13">
    <location>
        <begin position="359"/>
        <end position="382"/>
    </location>
</feature>
<evidence type="ECO:0000256" key="3">
    <source>
        <dbReference type="ARBA" id="ARBA00022723"/>
    </source>
</evidence>
<evidence type="ECO:0000256" key="4">
    <source>
        <dbReference type="ARBA" id="ARBA00022763"/>
    </source>
</evidence>
<dbReference type="PANTHER" id="PTHR12695">
    <property type="entry name" value="GENERAL TRANSCRIPTION FACTOR IIH SUBUNIT 2"/>
    <property type="match status" value="1"/>
</dbReference>
<dbReference type="SUPFAM" id="SSF57889">
    <property type="entry name" value="Cysteine-rich domain"/>
    <property type="match status" value="1"/>
</dbReference>
<dbReference type="InterPro" id="IPR013083">
    <property type="entry name" value="Znf_RING/FYVE/PHD"/>
</dbReference>
<evidence type="ECO:0000256" key="6">
    <source>
        <dbReference type="ARBA" id="ARBA00022833"/>
    </source>
</evidence>
<dbReference type="SUPFAM" id="SSF53300">
    <property type="entry name" value="vWA-like"/>
    <property type="match status" value="1"/>
</dbReference>
<dbReference type="SMART" id="SM01047">
    <property type="entry name" value="C1_4"/>
    <property type="match status" value="1"/>
</dbReference>
<feature type="domain" description="VWFA" evidence="14">
    <location>
        <begin position="62"/>
        <end position="213"/>
    </location>
</feature>
<evidence type="ECO:0000256" key="5">
    <source>
        <dbReference type="ARBA" id="ARBA00022771"/>
    </source>
</evidence>
<dbReference type="InterPro" id="IPR007198">
    <property type="entry name" value="Ssl1-like"/>
</dbReference>
<keyword evidence="7 11" id="KW-0805">Transcription regulation</keyword>
<gene>
    <name evidence="15" type="ORF">KUTeg_002581</name>
</gene>
<evidence type="ECO:0000259" key="13">
    <source>
        <dbReference type="PROSITE" id="PS50157"/>
    </source>
</evidence>
<accession>A0ABQ9FUQ9</accession>
<dbReference type="CDD" id="cd01453">
    <property type="entry name" value="vWA_transcription_factor_IIH_type"/>
    <property type="match status" value="1"/>
</dbReference>
<proteinExistence type="inferred from homology"/>
<dbReference type="Proteomes" id="UP001217089">
    <property type="component" value="Unassembled WGS sequence"/>
</dbReference>
<keyword evidence="9" id="KW-0234">DNA repair</keyword>
<evidence type="ECO:0000313" key="16">
    <source>
        <dbReference type="Proteomes" id="UP001217089"/>
    </source>
</evidence>
<keyword evidence="5 12" id="KW-0863">Zinc-finger</keyword>
<organism evidence="15 16">
    <name type="scientific">Tegillarca granosa</name>
    <name type="common">Malaysian cockle</name>
    <name type="synonym">Anadara granosa</name>
    <dbReference type="NCBI Taxonomy" id="220873"/>
    <lineage>
        <taxon>Eukaryota</taxon>
        <taxon>Metazoa</taxon>
        <taxon>Spiralia</taxon>
        <taxon>Lophotrochozoa</taxon>
        <taxon>Mollusca</taxon>
        <taxon>Bivalvia</taxon>
        <taxon>Autobranchia</taxon>
        <taxon>Pteriomorphia</taxon>
        <taxon>Arcoida</taxon>
        <taxon>Arcoidea</taxon>
        <taxon>Arcidae</taxon>
        <taxon>Tegillarca</taxon>
    </lineage>
</organism>
<evidence type="ECO:0000256" key="10">
    <source>
        <dbReference type="ARBA" id="ARBA00023242"/>
    </source>
</evidence>